<dbReference type="AlphaFoldDB" id="A0A222VLQ5"/>
<dbReference type="Gene3D" id="3.40.50.150">
    <property type="entry name" value="Vaccinia Virus protein VP39"/>
    <property type="match status" value="1"/>
</dbReference>
<keyword evidence="6" id="KW-0460">Magnesium</keyword>
<evidence type="ECO:0000256" key="5">
    <source>
        <dbReference type="ARBA" id="ARBA00022723"/>
    </source>
</evidence>
<reference evidence="9 10" key="1">
    <citation type="submission" date="2016-10" db="EMBL/GenBank/DDBJ databases">
        <authorList>
            <person name="de Groot N.N."/>
        </authorList>
    </citation>
    <scope>NUCLEOTIDE SEQUENCE [LARGE SCALE GENOMIC DNA]</scope>
    <source>
        <strain evidence="9 10">CGMCC 4.5506</strain>
    </source>
</reference>
<evidence type="ECO:0000256" key="3">
    <source>
        <dbReference type="ARBA" id="ARBA00022679"/>
    </source>
</evidence>
<dbReference type="InterPro" id="IPR029063">
    <property type="entry name" value="SAM-dependent_MTases_sf"/>
</dbReference>
<dbReference type="Pfam" id="PF05711">
    <property type="entry name" value="TylF"/>
    <property type="match status" value="1"/>
</dbReference>
<evidence type="ECO:0000256" key="6">
    <source>
        <dbReference type="ARBA" id="ARBA00022842"/>
    </source>
</evidence>
<dbReference type="OrthoDB" id="3826968at2"/>
<dbReference type="InterPro" id="IPR008884">
    <property type="entry name" value="TylF_MeTrfase"/>
</dbReference>
<evidence type="ECO:0000256" key="7">
    <source>
        <dbReference type="ARBA" id="ARBA00023194"/>
    </source>
</evidence>
<proteinExistence type="inferred from homology"/>
<keyword evidence="5" id="KW-0479">Metal-binding</keyword>
<dbReference type="Proteomes" id="UP000199494">
    <property type="component" value="Unassembled WGS sequence"/>
</dbReference>
<dbReference type="GO" id="GO:0032259">
    <property type="term" value="P:methylation"/>
    <property type="evidence" value="ECO:0007669"/>
    <property type="project" value="UniProtKB-KW"/>
</dbReference>
<evidence type="ECO:0000313" key="10">
    <source>
        <dbReference type="Proteomes" id="UP000199494"/>
    </source>
</evidence>
<sequence>MDSGTTLYLDLLKKVLTNVIYKDGAQQASWYYFGEGYSEHNRANGEDWPMVAHTMVGLKRLDNLQYCVEKVLADNVPGDLIETGVWRGGASIFARGVLEAHGVKDRTVWLADSFEGMPVTDGSSHPSDRELALHKYNDHLAISLDQVKENFACYDLLDDQVAFLPGWFRDTLPTAPIDKLAVLRLDGDLYESTMDSLANLYPRLSPGGFVIIDDYVIPACREAVLEYREKHGITDEMVTIDDSSVYWRRSS</sequence>
<keyword evidence="3 9" id="KW-0808">Transferase</keyword>
<organism evidence="9 10">
    <name type="scientific">Prauserella marina</name>
    <dbReference type="NCBI Taxonomy" id="530584"/>
    <lineage>
        <taxon>Bacteria</taxon>
        <taxon>Bacillati</taxon>
        <taxon>Actinomycetota</taxon>
        <taxon>Actinomycetes</taxon>
        <taxon>Pseudonocardiales</taxon>
        <taxon>Pseudonocardiaceae</taxon>
        <taxon>Prauserella</taxon>
    </lineage>
</organism>
<gene>
    <name evidence="9" type="ORF">SAMN05421630_102533</name>
</gene>
<comment type="pathway">
    <text evidence="1">Antibiotic biosynthesis.</text>
</comment>
<dbReference type="GO" id="GO:0017000">
    <property type="term" value="P:antibiotic biosynthetic process"/>
    <property type="evidence" value="ECO:0007669"/>
    <property type="project" value="UniProtKB-KW"/>
</dbReference>
<dbReference type="KEGG" id="pmad:BAY61_07625"/>
<evidence type="ECO:0000313" key="9">
    <source>
        <dbReference type="EMBL" id="SDC54972.1"/>
    </source>
</evidence>
<protein>
    <submittedName>
        <fullName evidence="9">Demethyldecarbamoylnovobiocin O-methyltransferase/8-demethyl-8-(2,3-dimethoxy-alpha-L-rhamnosyl)tetracenomycin-C 4'-O-methyltransferase</fullName>
    </submittedName>
</protein>
<dbReference type="SUPFAM" id="SSF53335">
    <property type="entry name" value="S-adenosyl-L-methionine-dependent methyltransferases"/>
    <property type="match status" value="1"/>
</dbReference>
<dbReference type="PANTHER" id="PTHR40036">
    <property type="entry name" value="MACROCIN O-METHYLTRANSFERASE"/>
    <property type="match status" value="1"/>
</dbReference>
<dbReference type="EMBL" id="FMZE01000002">
    <property type="protein sequence ID" value="SDC54972.1"/>
    <property type="molecule type" value="Genomic_DNA"/>
</dbReference>
<dbReference type="STRING" id="530584.SAMN05421630_102533"/>
<name>A0A222VLQ5_9PSEU</name>
<evidence type="ECO:0000256" key="8">
    <source>
        <dbReference type="ARBA" id="ARBA00060900"/>
    </source>
</evidence>
<keyword evidence="7" id="KW-0045">Antibiotic biosynthesis</keyword>
<dbReference type="PANTHER" id="PTHR40036:SF1">
    <property type="entry name" value="MACROCIN O-METHYLTRANSFERASE"/>
    <property type="match status" value="1"/>
</dbReference>
<comment type="similarity">
    <text evidence="8">Belongs to the methyltransferase TylF/MycF family.</text>
</comment>
<dbReference type="GO" id="GO:0008168">
    <property type="term" value="F:methyltransferase activity"/>
    <property type="evidence" value="ECO:0007669"/>
    <property type="project" value="UniProtKB-KW"/>
</dbReference>
<keyword evidence="4" id="KW-0949">S-adenosyl-L-methionine</keyword>
<evidence type="ECO:0000256" key="2">
    <source>
        <dbReference type="ARBA" id="ARBA00022603"/>
    </source>
</evidence>
<accession>A0A222VLQ5</accession>
<evidence type="ECO:0000256" key="4">
    <source>
        <dbReference type="ARBA" id="ARBA00022691"/>
    </source>
</evidence>
<dbReference type="FunFam" id="3.40.50.150:FF:000331">
    <property type="entry name" value="Macrocin O-methyltransferase"/>
    <property type="match status" value="1"/>
</dbReference>
<keyword evidence="10" id="KW-1185">Reference proteome</keyword>
<evidence type="ECO:0000256" key="1">
    <source>
        <dbReference type="ARBA" id="ARBA00004792"/>
    </source>
</evidence>
<dbReference type="RefSeq" id="WP_091800375.1">
    <property type="nucleotide sequence ID" value="NZ_CP016353.1"/>
</dbReference>
<keyword evidence="2 9" id="KW-0489">Methyltransferase</keyword>
<dbReference type="GO" id="GO:0046872">
    <property type="term" value="F:metal ion binding"/>
    <property type="evidence" value="ECO:0007669"/>
    <property type="project" value="UniProtKB-KW"/>
</dbReference>